<dbReference type="EMBL" id="JAUSYP010000001">
    <property type="protein sequence ID" value="MDQ0751889.1"/>
    <property type="molecule type" value="Genomic_DNA"/>
</dbReference>
<name>A0ABU0QZD2_9ACTN</name>
<feature type="region of interest" description="Disordered" evidence="1">
    <location>
        <begin position="1"/>
        <end position="32"/>
    </location>
</feature>
<evidence type="ECO:0000256" key="1">
    <source>
        <dbReference type="SAM" id="MobiDB-lite"/>
    </source>
</evidence>
<dbReference type="InterPro" id="IPR045756">
    <property type="entry name" value="DUF6183"/>
</dbReference>
<protein>
    <submittedName>
        <fullName evidence="2">Uncharacterized protein</fullName>
    </submittedName>
</protein>
<feature type="compositionally biased region" description="Basic and acidic residues" evidence="1">
    <location>
        <begin position="1"/>
        <end position="22"/>
    </location>
</feature>
<proteinExistence type="predicted"/>
<keyword evidence="3" id="KW-1185">Reference proteome</keyword>
<comment type="caution">
    <text evidence="2">The sequence shown here is derived from an EMBL/GenBank/DDBJ whole genome shotgun (WGS) entry which is preliminary data.</text>
</comment>
<evidence type="ECO:0000313" key="2">
    <source>
        <dbReference type="EMBL" id="MDQ0751889.1"/>
    </source>
</evidence>
<evidence type="ECO:0000313" key="3">
    <source>
        <dbReference type="Proteomes" id="UP001232755"/>
    </source>
</evidence>
<feature type="region of interest" description="Disordered" evidence="1">
    <location>
        <begin position="202"/>
        <end position="227"/>
    </location>
</feature>
<reference evidence="2 3" key="1">
    <citation type="submission" date="2023-07" db="EMBL/GenBank/DDBJ databases">
        <title>Comparative genomics of wheat-associated soil bacteria to identify genetic determinants of phenazine resistance.</title>
        <authorList>
            <person name="Mouncey N."/>
        </authorList>
    </citation>
    <scope>NUCLEOTIDE SEQUENCE [LARGE SCALE GENOMIC DNA]</scope>
    <source>
        <strain evidence="2 3">B3I12</strain>
    </source>
</reference>
<dbReference type="Pfam" id="PF19681">
    <property type="entry name" value="DUF6183"/>
    <property type="match status" value="1"/>
</dbReference>
<gene>
    <name evidence="2" type="ORF">QF034_006120</name>
</gene>
<sequence length="394" mass="42282">MSHNEETPGDSPSDRHRRERPGPESQHLAELGPEGMYEAAERLCRTAVGNGPREASVARTVGRIAETLADTRSRDCVTFAADLVSRLLPEGAMTPGDSDRLLRSVAAKLVKAQHLRDIEPLFGELPDGVLGPGVELRACLLGELALIGSGAGRRSLEAYAEKLRELGHPLARLPSTRLDIEHRFTVRVRGLGSIKTAKQLRSRFPEAPSTDGGAVAGRGAGDARDEGRANAAARPFRAGGWAREAEARFFTLASPLSPDDFGVSFLKELPLGCLEGEGSRRGSALACVTTPDDVLNELFSASYVGGVNGQGQGAAYARLYAWESLYALMGLPAGVPLLEAVRRAADHRWLRFMAFTDWFHHDTSDVAFAVLDPTHTRVAVLAATDTDVDRDGLG</sequence>
<accession>A0ABU0QZD2</accession>
<dbReference type="RefSeq" id="WP_307177954.1">
    <property type="nucleotide sequence ID" value="NZ_JAUSYP010000001.1"/>
</dbReference>
<organism evidence="2 3">
    <name type="scientific">Streptomyces africanus</name>
    <dbReference type="NCBI Taxonomy" id="231024"/>
    <lineage>
        <taxon>Bacteria</taxon>
        <taxon>Bacillati</taxon>
        <taxon>Actinomycetota</taxon>
        <taxon>Actinomycetes</taxon>
        <taxon>Kitasatosporales</taxon>
        <taxon>Streptomycetaceae</taxon>
        <taxon>Streptomyces</taxon>
    </lineage>
</organism>
<dbReference type="Proteomes" id="UP001232755">
    <property type="component" value="Unassembled WGS sequence"/>
</dbReference>